<keyword evidence="6" id="KW-0631">Potassium channel</keyword>
<evidence type="ECO:0000256" key="11">
    <source>
        <dbReference type="ARBA" id="ARBA00023303"/>
    </source>
</evidence>
<comment type="similarity">
    <text evidence="2">Belongs to the TMEM175 family.</text>
</comment>
<organism evidence="14 15">
    <name type="scientific">Sphingomonas quercus</name>
    <dbReference type="NCBI Taxonomy" id="2842451"/>
    <lineage>
        <taxon>Bacteria</taxon>
        <taxon>Pseudomonadati</taxon>
        <taxon>Pseudomonadota</taxon>
        <taxon>Alphaproteobacteria</taxon>
        <taxon>Sphingomonadales</taxon>
        <taxon>Sphingomonadaceae</taxon>
        <taxon>Sphingomonas</taxon>
    </lineage>
</organism>
<keyword evidence="5 13" id="KW-0812">Transmembrane</keyword>
<evidence type="ECO:0000256" key="3">
    <source>
        <dbReference type="ARBA" id="ARBA00022448"/>
    </source>
</evidence>
<feature type="transmembrane region" description="Helical" evidence="13">
    <location>
        <begin position="89"/>
        <end position="110"/>
    </location>
</feature>
<keyword evidence="8 13" id="KW-1133">Transmembrane helix</keyword>
<keyword evidence="15" id="KW-1185">Reference proteome</keyword>
<accession>A0ABS6BN16</accession>
<reference evidence="14 15" key="1">
    <citation type="submission" date="2021-06" db="EMBL/GenBank/DDBJ databases">
        <title>Sphingomonas sp. XMGL2, whole genome shotgun sequencing project.</title>
        <authorList>
            <person name="Zhao G."/>
            <person name="Shen L."/>
        </authorList>
    </citation>
    <scope>NUCLEOTIDE SEQUENCE [LARGE SCALE GENOMIC DNA]</scope>
    <source>
        <strain evidence="14 15">XMGL2</strain>
    </source>
</reference>
<feature type="transmembrane region" description="Helical" evidence="13">
    <location>
        <begin position="139"/>
        <end position="168"/>
    </location>
</feature>
<evidence type="ECO:0000313" key="15">
    <source>
        <dbReference type="Proteomes" id="UP000776276"/>
    </source>
</evidence>
<evidence type="ECO:0000256" key="12">
    <source>
        <dbReference type="ARBA" id="ARBA00034430"/>
    </source>
</evidence>
<keyword evidence="11" id="KW-0407">Ion channel</keyword>
<evidence type="ECO:0000256" key="4">
    <source>
        <dbReference type="ARBA" id="ARBA00022538"/>
    </source>
</evidence>
<evidence type="ECO:0000256" key="5">
    <source>
        <dbReference type="ARBA" id="ARBA00022692"/>
    </source>
</evidence>
<evidence type="ECO:0000256" key="9">
    <source>
        <dbReference type="ARBA" id="ARBA00023065"/>
    </source>
</evidence>
<comment type="catalytic activity">
    <reaction evidence="12">
        <text>K(+)(in) = K(+)(out)</text>
        <dbReference type="Rhea" id="RHEA:29463"/>
        <dbReference type="ChEBI" id="CHEBI:29103"/>
    </reaction>
</comment>
<keyword evidence="7" id="KW-0630">Potassium</keyword>
<feature type="transmembrane region" description="Helical" evidence="13">
    <location>
        <begin position="62"/>
        <end position="83"/>
    </location>
</feature>
<protein>
    <submittedName>
        <fullName evidence="14">DUF1211 domain-containing protein</fullName>
    </submittedName>
</protein>
<sequence length="182" mass="20047">MIAVVITIMVLELKPPVNAELKALLPLWPIAISYAVSYLFIAIIWMNHHHLLRFVRQASPPLLWLNFAHLFAVSLLPFATSWMADSHLAATPVAVYAGLFVVVNLIFLAFEREVIRQADPSRFPPRAQRLAGRRSVTTVAIFVAATALAALAPGASFALICAALLLYLRPEAPGSMLTFFKQ</sequence>
<dbReference type="EMBL" id="JAHKRT010000006">
    <property type="protein sequence ID" value="MBU3078771.1"/>
    <property type="molecule type" value="Genomic_DNA"/>
</dbReference>
<dbReference type="Proteomes" id="UP000776276">
    <property type="component" value="Unassembled WGS sequence"/>
</dbReference>
<comment type="caution">
    <text evidence="14">The sequence shown here is derived from an EMBL/GenBank/DDBJ whole genome shotgun (WGS) entry which is preliminary data.</text>
</comment>
<evidence type="ECO:0000256" key="6">
    <source>
        <dbReference type="ARBA" id="ARBA00022826"/>
    </source>
</evidence>
<evidence type="ECO:0000256" key="1">
    <source>
        <dbReference type="ARBA" id="ARBA00004141"/>
    </source>
</evidence>
<dbReference type="Pfam" id="PF06736">
    <property type="entry name" value="TMEM175"/>
    <property type="match status" value="1"/>
</dbReference>
<keyword evidence="9" id="KW-0406">Ion transport</keyword>
<keyword evidence="3" id="KW-0813">Transport</keyword>
<gene>
    <name evidence="14" type="ORF">KOF26_12920</name>
</gene>
<dbReference type="InterPro" id="IPR010617">
    <property type="entry name" value="TMEM175-like"/>
</dbReference>
<keyword evidence="4" id="KW-0633">Potassium transport</keyword>
<evidence type="ECO:0000313" key="14">
    <source>
        <dbReference type="EMBL" id="MBU3078771.1"/>
    </source>
</evidence>
<comment type="subcellular location">
    <subcellularLocation>
        <location evidence="1">Membrane</location>
        <topology evidence="1">Multi-pass membrane protein</topology>
    </subcellularLocation>
</comment>
<evidence type="ECO:0000256" key="7">
    <source>
        <dbReference type="ARBA" id="ARBA00022958"/>
    </source>
</evidence>
<evidence type="ECO:0000256" key="10">
    <source>
        <dbReference type="ARBA" id="ARBA00023136"/>
    </source>
</evidence>
<keyword evidence="10 13" id="KW-0472">Membrane</keyword>
<name>A0ABS6BN16_9SPHN</name>
<evidence type="ECO:0000256" key="8">
    <source>
        <dbReference type="ARBA" id="ARBA00022989"/>
    </source>
</evidence>
<evidence type="ECO:0000256" key="2">
    <source>
        <dbReference type="ARBA" id="ARBA00006920"/>
    </source>
</evidence>
<evidence type="ECO:0000256" key="13">
    <source>
        <dbReference type="SAM" id="Phobius"/>
    </source>
</evidence>
<feature type="transmembrane region" description="Helical" evidence="13">
    <location>
        <begin position="29"/>
        <end position="46"/>
    </location>
</feature>
<proteinExistence type="inferred from homology"/>